<dbReference type="AlphaFoldDB" id="A0A452ZLQ7"/>
<reference evidence="1" key="3">
    <citation type="journal article" date="2017" name="Nature">
        <title>Genome sequence of the progenitor of the wheat D genome Aegilops tauschii.</title>
        <authorList>
            <person name="Luo M.C."/>
            <person name="Gu Y.Q."/>
            <person name="Puiu D."/>
            <person name="Wang H."/>
            <person name="Twardziok S.O."/>
            <person name="Deal K.R."/>
            <person name="Huo N."/>
            <person name="Zhu T."/>
            <person name="Wang L."/>
            <person name="Wang Y."/>
            <person name="McGuire P.E."/>
            <person name="Liu S."/>
            <person name="Long H."/>
            <person name="Ramasamy R.K."/>
            <person name="Rodriguez J.C."/>
            <person name="Van S.L."/>
            <person name="Yuan L."/>
            <person name="Wang Z."/>
            <person name="Xia Z."/>
            <person name="Xiao L."/>
            <person name="Anderson O.D."/>
            <person name="Ouyang S."/>
            <person name="Liang Y."/>
            <person name="Zimin A.V."/>
            <person name="Pertea G."/>
            <person name="Qi P."/>
            <person name="Bennetzen J.L."/>
            <person name="Dai X."/>
            <person name="Dawson M.W."/>
            <person name="Muller H.G."/>
            <person name="Kugler K."/>
            <person name="Rivarola-Duarte L."/>
            <person name="Spannagl M."/>
            <person name="Mayer K.F.X."/>
            <person name="Lu F.H."/>
            <person name="Bevan M.W."/>
            <person name="Leroy P."/>
            <person name="Li P."/>
            <person name="You F.M."/>
            <person name="Sun Q."/>
            <person name="Liu Z."/>
            <person name="Lyons E."/>
            <person name="Wicker T."/>
            <person name="Salzberg S.L."/>
            <person name="Devos K.M."/>
            <person name="Dvorak J."/>
        </authorList>
    </citation>
    <scope>NUCLEOTIDE SEQUENCE [LARGE SCALE GENOMIC DNA]</scope>
    <source>
        <strain evidence="1">cv. AL8/78</strain>
    </source>
</reference>
<reference evidence="1" key="4">
    <citation type="submission" date="2019-03" db="UniProtKB">
        <authorList>
            <consortium name="EnsemblPlants"/>
        </authorList>
    </citation>
    <scope>IDENTIFICATION</scope>
</reference>
<reference evidence="1" key="5">
    <citation type="journal article" date="2021" name="G3 (Bethesda)">
        <title>Aegilops tauschii genome assembly Aet v5.0 features greater sequence contiguity and improved annotation.</title>
        <authorList>
            <person name="Wang L."/>
            <person name="Zhu T."/>
            <person name="Rodriguez J.C."/>
            <person name="Deal K.R."/>
            <person name="Dubcovsky J."/>
            <person name="McGuire P.E."/>
            <person name="Lux T."/>
            <person name="Spannagl M."/>
            <person name="Mayer K.F.X."/>
            <person name="Baldrich P."/>
            <person name="Meyers B.C."/>
            <person name="Huo N."/>
            <person name="Gu Y.Q."/>
            <person name="Zhou H."/>
            <person name="Devos K.M."/>
            <person name="Bennetzen J.L."/>
            <person name="Unver T."/>
            <person name="Budak H."/>
            <person name="Gulick P.J."/>
            <person name="Galiba G."/>
            <person name="Kalapos B."/>
            <person name="Nelson D.R."/>
            <person name="Li P."/>
            <person name="You F.M."/>
            <person name="Luo M.C."/>
            <person name="Dvorak J."/>
        </authorList>
    </citation>
    <scope>NUCLEOTIDE SEQUENCE [LARGE SCALE GENOMIC DNA]</scope>
    <source>
        <strain evidence="1">cv. AL8/78</strain>
    </source>
</reference>
<reference evidence="2" key="1">
    <citation type="journal article" date="2014" name="Science">
        <title>Ancient hybridizations among the ancestral genomes of bread wheat.</title>
        <authorList>
            <consortium name="International Wheat Genome Sequencing Consortium,"/>
            <person name="Marcussen T."/>
            <person name="Sandve S.R."/>
            <person name="Heier L."/>
            <person name="Spannagl M."/>
            <person name="Pfeifer M."/>
            <person name="Jakobsen K.S."/>
            <person name="Wulff B.B."/>
            <person name="Steuernagel B."/>
            <person name="Mayer K.F."/>
            <person name="Olsen O.A."/>
        </authorList>
    </citation>
    <scope>NUCLEOTIDE SEQUENCE [LARGE SCALE GENOMIC DNA]</scope>
    <source>
        <strain evidence="2">cv. AL8/78</strain>
    </source>
</reference>
<name>A0A452ZLQ7_AEGTS</name>
<dbReference type="Gramene" id="AET1Gv20825800.2">
    <property type="protein sequence ID" value="AET1Gv20825800.2"/>
    <property type="gene ID" value="AET1Gv20825800"/>
</dbReference>
<organism evidence="1 2">
    <name type="scientific">Aegilops tauschii subsp. strangulata</name>
    <name type="common">Goatgrass</name>
    <dbReference type="NCBI Taxonomy" id="200361"/>
    <lineage>
        <taxon>Eukaryota</taxon>
        <taxon>Viridiplantae</taxon>
        <taxon>Streptophyta</taxon>
        <taxon>Embryophyta</taxon>
        <taxon>Tracheophyta</taxon>
        <taxon>Spermatophyta</taxon>
        <taxon>Magnoliopsida</taxon>
        <taxon>Liliopsida</taxon>
        <taxon>Poales</taxon>
        <taxon>Poaceae</taxon>
        <taxon>BOP clade</taxon>
        <taxon>Pooideae</taxon>
        <taxon>Triticodae</taxon>
        <taxon>Triticeae</taxon>
        <taxon>Triticinae</taxon>
        <taxon>Aegilops</taxon>
    </lineage>
</organism>
<accession>A0A452ZLQ7</accession>
<reference evidence="2" key="2">
    <citation type="journal article" date="2017" name="Nat. Plants">
        <title>The Aegilops tauschii genome reveals multiple impacts of transposons.</title>
        <authorList>
            <person name="Zhao G."/>
            <person name="Zou C."/>
            <person name="Li K."/>
            <person name="Wang K."/>
            <person name="Li T."/>
            <person name="Gao L."/>
            <person name="Zhang X."/>
            <person name="Wang H."/>
            <person name="Yang Z."/>
            <person name="Liu X."/>
            <person name="Jiang W."/>
            <person name="Mao L."/>
            <person name="Kong X."/>
            <person name="Jiao Y."/>
            <person name="Jia J."/>
        </authorList>
    </citation>
    <scope>NUCLEOTIDE SEQUENCE [LARGE SCALE GENOMIC DNA]</scope>
    <source>
        <strain evidence="2">cv. AL8/78</strain>
    </source>
</reference>
<protein>
    <submittedName>
        <fullName evidence="1">Uncharacterized protein</fullName>
    </submittedName>
</protein>
<keyword evidence="2" id="KW-1185">Reference proteome</keyword>
<sequence>MKSFKIILGRVLQMLQISKSGIQPDMRDKVPQYEKHIITALNLQRKPAQPQIHQ</sequence>
<dbReference type="Proteomes" id="UP000015105">
    <property type="component" value="Chromosome 1D"/>
</dbReference>
<evidence type="ECO:0000313" key="2">
    <source>
        <dbReference type="Proteomes" id="UP000015105"/>
    </source>
</evidence>
<evidence type="ECO:0000313" key="1">
    <source>
        <dbReference type="EnsemblPlants" id="AET1Gv20825800.2"/>
    </source>
</evidence>
<proteinExistence type="predicted"/>
<dbReference type="EnsemblPlants" id="AET1Gv20825800.2">
    <property type="protein sequence ID" value="AET1Gv20825800.2"/>
    <property type="gene ID" value="AET1Gv20825800"/>
</dbReference>